<dbReference type="Proteomes" id="UP000292957">
    <property type="component" value="Unassembled WGS sequence"/>
</dbReference>
<proteinExistence type="predicted"/>
<organism evidence="1">
    <name type="scientific">Dichomitus squalens</name>
    <dbReference type="NCBI Taxonomy" id="114155"/>
    <lineage>
        <taxon>Eukaryota</taxon>
        <taxon>Fungi</taxon>
        <taxon>Dikarya</taxon>
        <taxon>Basidiomycota</taxon>
        <taxon>Agaricomycotina</taxon>
        <taxon>Agaricomycetes</taxon>
        <taxon>Polyporales</taxon>
        <taxon>Polyporaceae</taxon>
        <taxon>Dichomitus</taxon>
    </lineage>
</organism>
<dbReference type="AlphaFoldDB" id="A0A4Q9N7R3"/>
<dbReference type="EMBL" id="ML143387">
    <property type="protein sequence ID" value="TBU34956.1"/>
    <property type="molecule type" value="Genomic_DNA"/>
</dbReference>
<name>A0A4Q9N7R3_9APHY</name>
<protein>
    <submittedName>
        <fullName evidence="1">Uncharacterized protein</fullName>
    </submittedName>
</protein>
<evidence type="ECO:0000313" key="1">
    <source>
        <dbReference type="EMBL" id="TBU34956.1"/>
    </source>
</evidence>
<gene>
    <name evidence="1" type="ORF">BD311DRAFT_745323</name>
</gene>
<sequence length="75" mass="8291">MFRPWCALIVTTMMFDVCVCIVDGFASNAPVDRCSRFLECPLYLPSSISLIDLLVMSCSSSTYSLALVCRISTII</sequence>
<reference evidence="1" key="1">
    <citation type="submission" date="2019-01" db="EMBL/GenBank/DDBJ databases">
        <title>Draft genome sequences of three monokaryotic isolates of the white-rot basidiomycete fungus Dichomitus squalens.</title>
        <authorList>
            <consortium name="DOE Joint Genome Institute"/>
            <person name="Lopez S.C."/>
            <person name="Andreopoulos B."/>
            <person name="Pangilinan J."/>
            <person name="Lipzen A."/>
            <person name="Riley R."/>
            <person name="Ahrendt S."/>
            <person name="Ng V."/>
            <person name="Barry K."/>
            <person name="Daum C."/>
            <person name="Grigoriev I.V."/>
            <person name="Hilden K.S."/>
            <person name="Makela M.R."/>
            <person name="de Vries R.P."/>
        </authorList>
    </citation>
    <scope>NUCLEOTIDE SEQUENCE [LARGE SCALE GENOMIC DNA]</scope>
    <source>
        <strain evidence="1">OM18370.1</strain>
    </source>
</reference>
<accession>A0A4Q9N7R3</accession>